<evidence type="ECO:0000256" key="4">
    <source>
        <dbReference type="SAM" id="Phobius"/>
    </source>
</evidence>
<protein>
    <recommendedName>
        <fullName evidence="2">NADH:ubiquinone reductase (H(+)-translocating)</fullName>
        <ecNumber evidence="2">7.1.1.2</ecNumber>
    </recommendedName>
</protein>
<evidence type="ECO:0000313" key="6">
    <source>
        <dbReference type="EMBL" id="KAJ9581380.1"/>
    </source>
</evidence>
<sequence>IHSVPSYAFSNFPIHSRSLTTVFNGSPSRHHFFDMAGWPDCVGRLDVIRTLHTTHLKASLLHPIFLFTMTEVRNVKSNLNIFFYVIAVLPLLTECPSIMNFIFMFLHIFLLNYKLKTTGQRVRLLLYMYIALVSKLLSFLVEYYIVQWLIFSFCFIVNIINEFYVFIVFLIVVRLHVLINFKLMQAHVEAPVRGSIILAGILLKLGGYGLLRVYSLLIKVGCKIFKFNCLRFSCLKQLMRRTFSTYPVVSPAGIETITKNKDDCYSCNSCVAQHSEESKLVHNEVQDIRRYCRTKCLQALMDLCKWTLLFLLSCTFNHKTRSFSLEKKSSNSFWRLRKKFTLVSSCSSFHPFNLEAKMLFITLYLIAAMPILKLFNSFSSSTYLYKSPLTFQIQHRGFLHPLHTLTSH</sequence>
<dbReference type="EC" id="7.1.1.2" evidence="2"/>
<evidence type="ECO:0000259" key="5">
    <source>
        <dbReference type="Pfam" id="PF00361"/>
    </source>
</evidence>
<feature type="non-terminal residue" evidence="6">
    <location>
        <position position="1"/>
    </location>
</feature>
<comment type="caution">
    <text evidence="6">The sequence shown here is derived from an EMBL/GenBank/DDBJ whole genome shotgun (WGS) entry which is preliminary data.</text>
</comment>
<feature type="non-terminal residue" evidence="6">
    <location>
        <position position="408"/>
    </location>
</feature>
<dbReference type="AlphaFoldDB" id="A0AAD8E8N9"/>
<dbReference type="Proteomes" id="UP001233999">
    <property type="component" value="Unassembled WGS sequence"/>
</dbReference>
<reference evidence="6" key="1">
    <citation type="journal article" date="2023" name="IScience">
        <title>Live-bearing cockroach genome reveals convergent evolutionary mechanisms linked to viviparity in insects and beyond.</title>
        <authorList>
            <person name="Fouks B."/>
            <person name="Harrison M.C."/>
            <person name="Mikhailova A.A."/>
            <person name="Marchal E."/>
            <person name="English S."/>
            <person name="Carruthers M."/>
            <person name="Jennings E.C."/>
            <person name="Chiamaka E.L."/>
            <person name="Frigard R.A."/>
            <person name="Pippel M."/>
            <person name="Attardo G.M."/>
            <person name="Benoit J.B."/>
            <person name="Bornberg-Bauer E."/>
            <person name="Tobe S.S."/>
        </authorList>
    </citation>
    <scope>NUCLEOTIDE SEQUENCE</scope>
    <source>
        <strain evidence="6">Stay&amp;Tobe</strain>
    </source>
</reference>
<comment type="catalytic activity">
    <reaction evidence="3">
        <text>a ubiquinone + NADH + 5 H(+)(in) = a ubiquinol + NAD(+) + 4 H(+)(out)</text>
        <dbReference type="Rhea" id="RHEA:29091"/>
        <dbReference type="Rhea" id="RHEA-COMP:9565"/>
        <dbReference type="Rhea" id="RHEA-COMP:9566"/>
        <dbReference type="ChEBI" id="CHEBI:15378"/>
        <dbReference type="ChEBI" id="CHEBI:16389"/>
        <dbReference type="ChEBI" id="CHEBI:17976"/>
        <dbReference type="ChEBI" id="CHEBI:57540"/>
        <dbReference type="ChEBI" id="CHEBI:57945"/>
        <dbReference type="EC" id="7.1.1.2"/>
    </reaction>
</comment>
<keyword evidence="4" id="KW-0472">Membrane</keyword>
<keyword evidence="4" id="KW-1133">Transmembrane helix</keyword>
<evidence type="ECO:0000313" key="7">
    <source>
        <dbReference type="Proteomes" id="UP001233999"/>
    </source>
</evidence>
<keyword evidence="4" id="KW-0812">Transmembrane</keyword>
<evidence type="ECO:0000256" key="1">
    <source>
        <dbReference type="ARBA" id="ARBA00003257"/>
    </source>
</evidence>
<feature type="transmembrane region" description="Helical" evidence="4">
    <location>
        <begin position="194"/>
        <end position="211"/>
    </location>
</feature>
<gene>
    <name evidence="6" type="ORF">L9F63_023437</name>
</gene>
<comment type="function">
    <text evidence="1">Core subunit of the mitochondrial membrane respiratory chain NADH dehydrogenase (Complex I) that is believed to belong to the minimal assembly required for catalysis. Complex I functions in the transfer of electrons from NADH to the respiratory chain. The immediate electron acceptor for the enzyme is believed to be ubiquinone.</text>
</comment>
<dbReference type="InterPro" id="IPR001750">
    <property type="entry name" value="ND/Mrp_TM"/>
</dbReference>
<proteinExistence type="predicted"/>
<feature type="domain" description="NADH:quinone oxidoreductase/Mrp antiporter transmembrane" evidence="5">
    <location>
        <begin position="161"/>
        <end position="222"/>
    </location>
</feature>
<feature type="transmembrane region" description="Helical" evidence="4">
    <location>
        <begin position="150"/>
        <end position="173"/>
    </location>
</feature>
<reference evidence="6" key="2">
    <citation type="submission" date="2023-05" db="EMBL/GenBank/DDBJ databases">
        <authorList>
            <person name="Fouks B."/>
        </authorList>
    </citation>
    <scope>NUCLEOTIDE SEQUENCE</scope>
    <source>
        <strain evidence="6">Stay&amp;Tobe</strain>
        <tissue evidence="6">Testes</tissue>
    </source>
</reference>
<organism evidence="6 7">
    <name type="scientific">Diploptera punctata</name>
    <name type="common">Pacific beetle cockroach</name>
    <dbReference type="NCBI Taxonomy" id="6984"/>
    <lineage>
        <taxon>Eukaryota</taxon>
        <taxon>Metazoa</taxon>
        <taxon>Ecdysozoa</taxon>
        <taxon>Arthropoda</taxon>
        <taxon>Hexapoda</taxon>
        <taxon>Insecta</taxon>
        <taxon>Pterygota</taxon>
        <taxon>Neoptera</taxon>
        <taxon>Polyneoptera</taxon>
        <taxon>Dictyoptera</taxon>
        <taxon>Blattodea</taxon>
        <taxon>Blaberoidea</taxon>
        <taxon>Blaberidae</taxon>
        <taxon>Diplopterinae</taxon>
        <taxon>Diploptera</taxon>
    </lineage>
</organism>
<feature type="transmembrane region" description="Helical" evidence="4">
    <location>
        <begin position="81"/>
        <end position="112"/>
    </location>
</feature>
<dbReference type="EMBL" id="JASPKZ010007936">
    <property type="protein sequence ID" value="KAJ9581380.1"/>
    <property type="molecule type" value="Genomic_DNA"/>
</dbReference>
<evidence type="ECO:0000256" key="3">
    <source>
        <dbReference type="ARBA" id="ARBA00049551"/>
    </source>
</evidence>
<dbReference type="Pfam" id="PF00361">
    <property type="entry name" value="Proton_antipo_M"/>
    <property type="match status" value="1"/>
</dbReference>
<dbReference type="GO" id="GO:0008137">
    <property type="term" value="F:NADH dehydrogenase (ubiquinone) activity"/>
    <property type="evidence" value="ECO:0007669"/>
    <property type="project" value="UniProtKB-EC"/>
</dbReference>
<feature type="transmembrane region" description="Helical" evidence="4">
    <location>
        <begin position="124"/>
        <end position="144"/>
    </location>
</feature>
<name>A0AAD8E8N9_DIPPU</name>
<keyword evidence="7" id="KW-1185">Reference proteome</keyword>
<evidence type="ECO:0000256" key="2">
    <source>
        <dbReference type="ARBA" id="ARBA00012944"/>
    </source>
</evidence>
<accession>A0AAD8E8N9</accession>